<dbReference type="OrthoDB" id="2970258at2"/>
<protein>
    <submittedName>
        <fullName evidence="2">Uncharacterized protein</fullName>
    </submittedName>
</protein>
<evidence type="ECO:0000256" key="1">
    <source>
        <dbReference type="SAM" id="Phobius"/>
    </source>
</evidence>
<feature type="transmembrane region" description="Helical" evidence="1">
    <location>
        <begin position="6"/>
        <end position="22"/>
    </location>
</feature>
<dbReference type="KEGG" id="lao:AOX59_08120"/>
<evidence type="ECO:0000313" key="3">
    <source>
        <dbReference type="Proteomes" id="UP000050331"/>
    </source>
</evidence>
<reference evidence="2 3" key="1">
    <citation type="submission" date="2016-01" db="EMBL/GenBank/DDBJ databases">
        <title>Complete genome sequence of strain Lentibacillus amyloliquefaciens LAM0015T isolated from saline sediment.</title>
        <authorList>
            <person name="Wang J.-L."/>
            <person name="He M.-X."/>
        </authorList>
    </citation>
    <scope>NUCLEOTIDE SEQUENCE [LARGE SCALE GENOMIC DNA]</scope>
    <source>
        <strain evidence="2 3">LAM0015</strain>
    </source>
</reference>
<proteinExistence type="predicted"/>
<dbReference type="STRING" id="1472767.AOX59_08120"/>
<evidence type="ECO:0000313" key="2">
    <source>
        <dbReference type="EMBL" id="ALX48579.1"/>
    </source>
</evidence>
<sequence length="75" mass="8513">MKIASVFLAIVVAALITLYEWPRINEDQKKEKRAFIILTTGGFLLAVMLIIFPNLSGPTEFVQWVFKPFSQLLEG</sequence>
<keyword evidence="3" id="KW-1185">Reference proteome</keyword>
<keyword evidence="1" id="KW-1133">Transmembrane helix</keyword>
<accession>A0A0U4F732</accession>
<gene>
    <name evidence="2" type="ORF">AOX59_08120</name>
</gene>
<feature type="transmembrane region" description="Helical" evidence="1">
    <location>
        <begin position="34"/>
        <end position="52"/>
    </location>
</feature>
<organism evidence="2 3">
    <name type="scientific">Lentibacillus amyloliquefaciens</name>
    <dbReference type="NCBI Taxonomy" id="1472767"/>
    <lineage>
        <taxon>Bacteria</taxon>
        <taxon>Bacillati</taxon>
        <taxon>Bacillota</taxon>
        <taxon>Bacilli</taxon>
        <taxon>Bacillales</taxon>
        <taxon>Bacillaceae</taxon>
        <taxon>Lentibacillus</taxon>
    </lineage>
</organism>
<dbReference type="EMBL" id="CP013862">
    <property type="protein sequence ID" value="ALX48579.1"/>
    <property type="molecule type" value="Genomic_DNA"/>
</dbReference>
<dbReference type="AlphaFoldDB" id="A0A0U4F732"/>
<keyword evidence="1" id="KW-0812">Transmembrane</keyword>
<dbReference type="Proteomes" id="UP000050331">
    <property type="component" value="Chromosome"/>
</dbReference>
<keyword evidence="1" id="KW-0472">Membrane</keyword>
<name>A0A0U4F732_9BACI</name>
<dbReference type="RefSeq" id="WP_068444404.1">
    <property type="nucleotide sequence ID" value="NZ_CP013862.1"/>
</dbReference>